<dbReference type="PANTHER" id="PTHR43441:SF3">
    <property type="entry name" value="ACETYLTRANSFERASE"/>
    <property type="match status" value="1"/>
</dbReference>
<evidence type="ECO:0000313" key="4">
    <source>
        <dbReference type="Proteomes" id="UP000039046"/>
    </source>
</evidence>
<organism evidence="3 4">
    <name type="scientific">[Torrubiella] hemipterigena</name>
    <dbReference type="NCBI Taxonomy" id="1531966"/>
    <lineage>
        <taxon>Eukaryota</taxon>
        <taxon>Fungi</taxon>
        <taxon>Dikarya</taxon>
        <taxon>Ascomycota</taxon>
        <taxon>Pezizomycotina</taxon>
        <taxon>Sordariomycetes</taxon>
        <taxon>Hypocreomycetidae</taxon>
        <taxon>Hypocreales</taxon>
        <taxon>Clavicipitaceae</taxon>
        <taxon>Clavicipitaceae incertae sedis</taxon>
        <taxon>'Torrubiella' clade</taxon>
    </lineage>
</organism>
<dbReference type="Proteomes" id="UP000039046">
    <property type="component" value="Unassembled WGS sequence"/>
</dbReference>
<evidence type="ECO:0000256" key="1">
    <source>
        <dbReference type="SAM" id="MobiDB-lite"/>
    </source>
</evidence>
<evidence type="ECO:0000259" key="2">
    <source>
        <dbReference type="PROSITE" id="PS51186"/>
    </source>
</evidence>
<keyword evidence="4" id="KW-1185">Reference proteome</keyword>
<dbReference type="InterPro" id="IPR016181">
    <property type="entry name" value="Acyl_CoA_acyltransferase"/>
</dbReference>
<dbReference type="GO" id="GO:1990189">
    <property type="term" value="F:protein N-terminal-serine acetyltransferase activity"/>
    <property type="evidence" value="ECO:0007669"/>
    <property type="project" value="TreeGrafter"/>
</dbReference>
<proteinExistence type="predicted"/>
<dbReference type="STRING" id="1531966.A0A0A1SJJ6"/>
<accession>A0A0A1SJJ6</accession>
<sequence>MANDKDQELPANSLRRKYNAPPEELTDGNLTLRRWRLADGEASYEAARTNLDELIEWMTWATKDYDLQSAQSFMTFSESCWENGTSFDYAAVLDGKVCGSFSLMNAEHGVGSDIGYWLAKPATGKGVATRATKLLLKAAFDANFETVQIMHDVRNVKSEAIPKRLCFTYKETNVGLNKGKEFDRKLWQLTRDEFLQRQEAAELNPTSTRR</sequence>
<dbReference type="GO" id="GO:0005737">
    <property type="term" value="C:cytoplasm"/>
    <property type="evidence" value="ECO:0007669"/>
    <property type="project" value="TreeGrafter"/>
</dbReference>
<dbReference type="PANTHER" id="PTHR43441">
    <property type="entry name" value="RIBOSOMAL-PROTEIN-SERINE ACETYLTRANSFERASE"/>
    <property type="match status" value="1"/>
</dbReference>
<dbReference type="InterPro" id="IPR000182">
    <property type="entry name" value="GNAT_dom"/>
</dbReference>
<protein>
    <recommendedName>
        <fullName evidence="2">N-acetyltransferase domain-containing protein</fullName>
    </recommendedName>
</protein>
<dbReference type="OrthoDB" id="630895at2759"/>
<dbReference type="HOGENOM" id="CLU_013985_3_0_1"/>
<dbReference type="PROSITE" id="PS51186">
    <property type="entry name" value="GNAT"/>
    <property type="match status" value="1"/>
</dbReference>
<dbReference type="SUPFAM" id="SSF55729">
    <property type="entry name" value="Acyl-CoA N-acyltransferases (Nat)"/>
    <property type="match status" value="1"/>
</dbReference>
<gene>
    <name evidence="3" type="ORF">VHEMI00558</name>
</gene>
<feature type="region of interest" description="Disordered" evidence="1">
    <location>
        <begin position="1"/>
        <end position="22"/>
    </location>
</feature>
<dbReference type="EMBL" id="CDHN01000001">
    <property type="protein sequence ID" value="CEJ80373.1"/>
    <property type="molecule type" value="Genomic_DNA"/>
</dbReference>
<dbReference type="AlphaFoldDB" id="A0A0A1SJJ6"/>
<reference evidence="3 4" key="1">
    <citation type="journal article" date="2015" name="Genome Announc.">
        <title>Draft Genome Sequence and Gene Annotation of the Entomopathogenic Fungus Verticillium hemipterigenum.</title>
        <authorList>
            <person name="Horn F."/>
            <person name="Habel A."/>
            <person name="Scharf D.H."/>
            <person name="Dworschak J."/>
            <person name="Brakhage A.A."/>
            <person name="Guthke R."/>
            <person name="Hertweck C."/>
            <person name="Linde J."/>
        </authorList>
    </citation>
    <scope>NUCLEOTIDE SEQUENCE [LARGE SCALE GENOMIC DNA]</scope>
</reference>
<name>A0A0A1SJJ6_9HYPO</name>
<dbReference type="Pfam" id="PF13302">
    <property type="entry name" value="Acetyltransf_3"/>
    <property type="match status" value="1"/>
</dbReference>
<feature type="domain" description="N-acetyltransferase" evidence="2">
    <location>
        <begin position="42"/>
        <end position="192"/>
    </location>
</feature>
<dbReference type="GO" id="GO:0008999">
    <property type="term" value="F:protein-N-terminal-alanine acetyltransferase activity"/>
    <property type="evidence" value="ECO:0007669"/>
    <property type="project" value="TreeGrafter"/>
</dbReference>
<dbReference type="InterPro" id="IPR051908">
    <property type="entry name" value="Ribosomal_N-acetyltransferase"/>
</dbReference>
<evidence type="ECO:0000313" key="3">
    <source>
        <dbReference type="EMBL" id="CEJ80373.1"/>
    </source>
</evidence>
<dbReference type="Gene3D" id="3.40.630.30">
    <property type="match status" value="1"/>
</dbReference>